<accession>A0A8G1VT85</accession>
<evidence type="ECO:0000313" key="1">
    <source>
        <dbReference type="EMBL" id="RAK70818.1"/>
    </source>
</evidence>
<organism evidence="1 2">
    <name type="scientific">Aspergillus fijiensis CBS 313.89</name>
    <dbReference type="NCBI Taxonomy" id="1448319"/>
    <lineage>
        <taxon>Eukaryota</taxon>
        <taxon>Fungi</taxon>
        <taxon>Dikarya</taxon>
        <taxon>Ascomycota</taxon>
        <taxon>Pezizomycotina</taxon>
        <taxon>Eurotiomycetes</taxon>
        <taxon>Eurotiomycetidae</taxon>
        <taxon>Eurotiales</taxon>
        <taxon>Aspergillaceae</taxon>
        <taxon>Aspergillus</taxon>
    </lineage>
</organism>
<keyword evidence="2" id="KW-1185">Reference proteome</keyword>
<dbReference type="EMBL" id="KZ824755">
    <property type="protein sequence ID" value="RAK70818.1"/>
    <property type="molecule type" value="Genomic_DNA"/>
</dbReference>
<reference evidence="1 2" key="1">
    <citation type="submission" date="2018-02" db="EMBL/GenBank/DDBJ databases">
        <title>The genomes of Aspergillus section Nigri reveals drivers in fungal speciation.</title>
        <authorList>
            <consortium name="DOE Joint Genome Institute"/>
            <person name="Vesth T.C."/>
            <person name="Nybo J."/>
            <person name="Theobald S."/>
            <person name="Brandl J."/>
            <person name="Frisvad J.C."/>
            <person name="Nielsen K.F."/>
            <person name="Lyhne E.K."/>
            <person name="Kogle M.E."/>
            <person name="Kuo A."/>
            <person name="Riley R."/>
            <person name="Clum A."/>
            <person name="Nolan M."/>
            <person name="Lipzen A."/>
            <person name="Salamov A."/>
            <person name="Henrissat B."/>
            <person name="Wiebenga A."/>
            <person name="De vries R.P."/>
            <person name="Grigoriev I.V."/>
            <person name="Mortensen U.H."/>
            <person name="Andersen M.R."/>
            <person name="Baker S.E."/>
        </authorList>
    </citation>
    <scope>NUCLEOTIDE SEQUENCE [LARGE SCALE GENOMIC DNA]</scope>
    <source>
        <strain evidence="1 2">CBS 313.89</strain>
    </source>
</reference>
<dbReference type="OrthoDB" id="10559868at2759"/>
<dbReference type="GeneID" id="63866156"/>
<sequence>MTAVPSIYNTETPGIGNFPLHLRSSPVLISRSSLQLSCHYPPPTHKMQLVYLVVMLGALVAAGSADPHHQHADEGILSLAGAALY</sequence>
<gene>
    <name evidence="1" type="ORF">BO72DRAFT_49915</name>
</gene>
<proteinExistence type="predicted"/>
<protein>
    <submittedName>
        <fullName evidence="1">Uncharacterized protein</fullName>
    </submittedName>
</protein>
<evidence type="ECO:0000313" key="2">
    <source>
        <dbReference type="Proteomes" id="UP000249789"/>
    </source>
</evidence>
<name>A0A8G1VT85_9EURO</name>
<dbReference type="AlphaFoldDB" id="A0A8G1VT85"/>
<dbReference type="Proteomes" id="UP000249789">
    <property type="component" value="Unassembled WGS sequence"/>
</dbReference>
<dbReference type="VEuPathDB" id="FungiDB:BO72DRAFT_49915"/>
<dbReference type="RefSeq" id="XP_040794830.1">
    <property type="nucleotide sequence ID" value="XM_040948823.1"/>
</dbReference>